<protein>
    <submittedName>
        <fullName evidence="2">Uncharacterized protein</fullName>
    </submittedName>
</protein>
<evidence type="ECO:0000313" key="3">
    <source>
        <dbReference type="EMBL" id="NMO08700.1"/>
    </source>
</evidence>
<dbReference type="EMBL" id="JABBYL010000008">
    <property type="protein sequence ID" value="NMO08700.1"/>
    <property type="molecule type" value="Genomic_DNA"/>
</dbReference>
<dbReference type="Pfam" id="PF20563">
    <property type="entry name" value="DUF6773"/>
    <property type="match status" value="1"/>
</dbReference>
<dbReference type="InterPro" id="IPR046664">
    <property type="entry name" value="DUF6773"/>
</dbReference>
<feature type="transmembrane region" description="Helical" evidence="1">
    <location>
        <begin position="21"/>
        <end position="40"/>
    </location>
</feature>
<reference evidence="2 4" key="1">
    <citation type="submission" date="2016-10" db="EMBL/GenBank/DDBJ databases">
        <title>Comparative genomics between deep and shallow subseafloor isolates.</title>
        <authorList>
            <person name="Ishii S."/>
            <person name="Miller J.R."/>
            <person name="Sutton G."/>
            <person name="Suzuki S."/>
            <person name="Methe B."/>
            <person name="Inagaki F."/>
            <person name="Imachi H."/>
        </authorList>
    </citation>
    <scope>NUCLEOTIDE SEQUENCE [LARGE SCALE GENOMIC DNA]</scope>
    <source>
        <strain evidence="2 4">MO-MB1</strain>
    </source>
</reference>
<feature type="transmembrane region" description="Helical" evidence="1">
    <location>
        <begin position="83"/>
        <end position="103"/>
    </location>
</feature>
<dbReference type="GeneID" id="35124778"/>
<dbReference type="OrthoDB" id="70491at2157"/>
<evidence type="ECO:0000313" key="2">
    <source>
        <dbReference type="EMBL" id="AUB56153.1"/>
    </source>
</evidence>
<keyword evidence="1" id="KW-1133">Transmembrane helix</keyword>
<keyword evidence="1" id="KW-0812">Transmembrane</keyword>
<feature type="transmembrane region" description="Helical" evidence="1">
    <location>
        <begin position="52"/>
        <end position="71"/>
    </location>
</feature>
<dbReference type="AlphaFoldDB" id="A0A2H4VDH2"/>
<evidence type="ECO:0000256" key="1">
    <source>
        <dbReference type="SAM" id="Phobius"/>
    </source>
</evidence>
<dbReference type="Proteomes" id="UP000591058">
    <property type="component" value="Unassembled WGS sequence"/>
</dbReference>
<evidence type="ECO:0000313" key="5">
    <source>
        <dbReference type="Proteomes" id="UP000591058"/>
    </source>
</evidence>
<keyword evidence="1" id="KW-0472">Membrane</keyword>
<organism evidence="2 4">
    <name type="scientific">Methanobacterium subterraneum</name>
    <dbReference type="NCBI Taxonomy" id="59277"/>
    <lineage>
        <taxon>Archaea</taxon>
        <taxon>Methanobacteriati</taxon>
        <taxon>Methanobacteriota</taxon>
        <taxon>Methanomada group</taxon>
        <taxon>Methanobacteria</taxon>
        <taxon>Methanobacteriales</taxon>
        <taxon>Methanobacteriaceae</taxon>
        <taxon>Methanobacterium</taxon>
    </lineage>
</organism>
<feature type="transmembrane region" description="Helical" evidence="1">
    <location>
        <begin position="115"/>
        <end position="136"/>
    </location>
</feature>
<name>A0A2H4VDH2_9EURY</name>
<proteinExistence type="predicted"/>
<reference evidence="3 5" key="2">
    <citation type="submission" date="2020-04" db="EMBL/GenBank/DDBJ databases">
        <title>Draft genome of Methanobacterium subterraneum isolated from animal feces.</title>
        <authorList>
            <person name="Ouboter H.T."/>
            <person name="Berger S."/>
            <person name="Gungor E."/>
            <person name="Jetten M.S.M."/>
            <person name="Welte C.U."/>
        </authorList>
    </citation>
    <scope>NUCLEOTIDE SEQUENCE [LARGE SCALE GENOMIC DNA]</scope>
    <source>
        <strain evidence="3">HO_2020</strain>
    </source>
</reference>
<dbReference type="EMBL" id="CP017766">
    <property type="protein sequence ID" value="AUB56153.1"/>
    <property type="molecule type" value="Genomic_DNA"/>
</dbReference>
<accession>A0A2H4VDH2</accession>
<dbReference type="Proteomes" id="UP000232806">
    <property type="component" value="Chromosome"/>
</dbReference>
<dbReference type="RefSeq" id="WP_100906128.1">
    <property type="nucleotide sequence ID" value="NZ_CP017766.1"/>
</dbReference>
<evidence type="ECO:0000313" key="4">
    <source>
        <dbReference type="Proteomes" id="UP000232806"/>
    </source>
</evidence>
<gene>
    <name evidence="2" type="ORF">BK007_09135</name>
    <name evidence="3" type="ORF">HG719_02470</name>
</gene>
<sequence length="151" mass="17425">MNIKKIKDERIEKIQNRYGTHAFIIVSALLFSSILFKSVVMNLPFKEYLTELVIFLIGMVYYTIKITNAGLFHTVKESKIHLITSFALISILFGILVGLTNMFRYQNGQFNEITMFSISILTAEAFVIIIIAWITFEKLSKRSEKKQFGVE</sequence>